<reference evidence="2 3" key="1">
    <citation type="submission" date="2024-04" db="EMBL/GenBank/DDBJ databases">
        <authorList>
            <person name="Wu Y.S."/>
            <person name="Zhang L."/>
        </authorList>
    </citation>
    <scope>NUCLEOTIDE SEQUENCE [LARGE SCALE GENOMIC DNA]</scope>
    <source>
        <strain evidence="2 3">KG-01</strain>
    </source>
</reference>
<comment type="caution">
    <text evidence="2">The sequence shown here is derived from an EMBL/GenBank/DDBJ whole genome shotgun (WGS) entry which is preliminary data.</text>
</comment>
<dbReference type="Proteomes" id="UP001398420">
    <property type="component" value="Unassembled WGS sequence"/>
</dbReference>
<protein>
    <recommendedName>
        <fullName evidence="4">DUF3139 domain-containing protein</fullName>
    </recommendedName>
</protein>
<keyword evidence="1" id="KW-0472">Membrane</keyword>
<dbReference type="EMBL" id="JBCEWA010000004">
    <property type="protein sequence ID" value="MEL5988172.1"/>
    <property type="molecule type" value="Genomic_DNA"/>
</dbReference>
<keyword evidence="3" id="KW-1185">Reference proteome</keyword>
<keyword evidence="1" id="KW-1133">Transmembrane helix</keyword>
<dbReference type="RefSeq" id="WP_068453792.1">
    <property type="nucleotide sequence ID" value="NZ_CP147847.1"/>
</dbReference>
<sequence length="103" mass="12008">MKANRTVLTIVGIIVLAVIGWGVYMMNEVVVAEERIELSDKNIIKKDNHQYIQIERKDYELTDSLAKNIDSTTEREYVVSYRYNKLFKNSGEMTSIRKYGLQN</sequence>
<organism evidence="2 3">
    <name type="scientific">Kurthia gibsonii</name>
    <dbReference type="NCBI Taxonomy" id="33946"/>
    <lineage>
        <taxon>Bacteria</taxon>
        <taxon>Bacillati</taxon>
        <taxon>Bacillota</taxon>
        <taxon>Bacilli</taxon>
        <taxon>Bacillales</taxon>
        <taxon>Caryophanaceae</taxon>
        <taxon>Kurthia</taxon>
    </lineage>
</organism>
<evidence type="ECO:0000256" key="1">
    <source>
        <dbReference type="SAM" id="Phobius"/>
    </source>
</evidence>
<accession>A0ABU9LKA3</accession>
<proteinExistence type="predicted"/>
<name>A0ABU9LKA3_9BACL</name>
<evidence type="ECO:0000313" key="2">
    <source>
        <dbReference type="EMBL" id="MEL5988172.1"/>
    </source>
</evidence>
<evidence type="ECO:0008006" key="4">
    <source>
        <dbReference type="Google" id="ProtNLM"/>
    </source>
</evidence>
<feature type="transmembrane region" description="Helical" evidence="1">
    <location>
        <begin position="7"/>
        <end position="26"/>
    </location>
</feature>
<gene>
    <name evidence="2" type="ORF">AAF454_07040</name>
</gene>
<evidence type="ECO:0000313" key="3">
    <source>
        <dbReference type="Proteomes" id="UP001398420"/>
    </source>
</evidence>
<keyword evidence="1" id="KW-0812">Transmembrane</keyword>